<accession>A0A5C0CDL9</accession>
<dbReference type="RefSeq" id="YP_009883182.1">
    <property type="nucleotide sequence ID" value="NC_049458.1"/>
</dbReference>
<evidence type="ECO:0000313" key="1">
    <source>
        <dbReference type="EMBL" id="QEI24258.1"/>
    </source>
</evidence>
<dbReference type="GeneID" id="55812500"/>
<sequence length="190" mass="21970">MSKKLVCGVGLNDTPERPARVGGKMTADYMAWTAMLQRVYDPKYHGRQPTYLGCSVVKEWLKRSCFIEWFDGNYVAGWYLDKDILKPGNKEYGPETCIYVPGWLNTFINDSRAIRGNLPIGVSLHKPNGKYLSQCKNFNTTKNLGYYKTPSEAHEAWLEFKLNLALERKHEMDKIDLRIYPNVVNIIKRK</sequence>
<reference evidence="1 2" key="1">
    <citation type="submission" date="2019-05" db="EMBL/GenBank/DDBJ databases">
        <title>Salmonella bacteriophage diversity and host specificity revealed by physiological characterization and whole genome sequencing.</title>
        <authorList>
            <person name="Fong K."/>
            <person name="Tremblay D."/>
            <person name="Delaquis P."/>
            <person name="Moineau S."/>
            <person name="Goodridge L."/>
            <person name="Levesque R."/>
            <person name="Wang S."/>
        </authorList>
    </citation>
    <scope>NUCLEOTIDE SEQUENCE [LARGE SCALE GENOMIC DNA]</scope>
</reference>
<name>A0A5C0CDL9_9CAUD</name>
<keyword evidence="2" id="KW-1185">Reference proteome</keyword>
<dbReference type="EMBL" id="MK972699">
    <property type="protein sequence ID" value="QEI24258.1"/>
    <property type="molecule type" value="Genomic_DNA"/>
</dbReference>
<dbReference type="KEGG" id="vg:55812500"/>
<protein>
    <submittedName>
        <fullName evidence="1">Uncharacterized protein</fullName>
    </submittedName>
</protein>
<organism evidence="1 2">
    <name type="scientific">Salmonella phage SS9</name>
    <dbReference type="NCBI Taxonomy" id="2592220"/>
    <lineage>
        <taxon>Viruses</taxon>
        <taxon>Duplodnaviria</taxon>
        <taxon>Heunggongvirae</taxon>
        <taxon>Uroviricota</taxon>
        <taxon>Caudoviricetes</taxon>
        <taxon>Pantevenvirales</taxon>
        <taxon>Ackermannviridae</taxon>
        <taxon>Cvivirinae</taxon>
        <taxon>Kuttervirus</taxon>
        <taxon>Kuttervirus SS9</taxon>
    </lineage>
</organism>
<dbReference type="Proteomes" id="UP000322229">
    <property type="component" value="Segment"/>
</dbReference>
<evidence type="ECO:0000313" key="2">
    <source>
        <dbReference type="Proteomes" id="UP000322229"/>
    </source>
</evidence>
<proteinExistence type="predicted"/>